<dbReference type="GO" id="GO:0008270">
    <property type="term" value="F:zinc ion binding"/>
    <property type="evidence" value="ECO:0007669"/>
    <property type="project" value="UniProtKB-KW"/>
</dbReference>
<dbReference type="InterPro" id="IPR014002">
    <property type="entry name" value="Agenet_dom_plant"/>
</dbReference>
<dbReference type="GO" id="GO:0006357">
    <property type="term" value="P:regulation of transcription by RNA polymerase II"/>
    <property type="evidence" value="ECO:0007669"/>
    <property type="project" value="TreeGrafter"/>
</dbReference>
<evidence type="ECO:0000256" key="5">
    <source>
        <dbReference type="ARBA" id="ARBA00023242"/>
    </source>
</evidence>
<dbReference type="CDD" id="cd04301">
    <property type="entry name" value="NAT_SF"/>
    <property type="match status" value="1"/>
</dbReference>
<dbReference type="SMART" id="SM00249">
    <property type="entry name" value="PHD"/>
    <property type="match status" value="2"/>
</dbReference>
<dbReference type="InterPro" id="IPR013083">
    <property type="entry name" value="Znf_RING/FYVE/PHD"/>
</dbReference>
<evidence type="ECO:0008006" key="11">
    <source>
        <dbReference type="Google" id="ProtNLM"/>
    </source>
</evidence>
<dbReference type="GO" id="GO:0003714">
    <property type="term" value="F:transcription corepressor activity"/>
    <property type="evidence" value="ECO:0007669"/>
    <property type="project" value="InterPro"/>
</dbReference>
<dbReference type="Pfam" id="PF22970">
    <property type="entry name" value="DUF7028"/>
    <property type="match status" value="3"/>
</dbReference>
<evidence type="ECO:0000259" key="8">
    <source>
        <dbReference type="PROSITE" id="PS51186"/>
    </source>
</evidence>
<dbReference type="SUPFAM" id="SSF55729">
    <property type="entry name" value="Acyl-CoA N-acyltransferases (Nat)"/>
    <property type="match status" value="1"/>
</dbReference>
<dbReference type="Pfam" id="PF16135">
    <property type="entry name" value="TDBD"/>
    <property type="match status" value="1"/>
</dbReference>
<dbReference type="InterPro" id="IPR016181">
    <property type="entry name" value="Acyl_CoA_acyltransferase"/>
</dbReference>
<organism evidence="9 10">
    <name type="scientific">Heracleum sosnowskyi</name>
    <dbReference type="NCBI Taxonomy" id="360622"/>
    <lineage>
        <taxon>Eukaryota</taxon>
        <taxon>Viridiplantae</taxon>
        <taxon>Streptophyta</taxon>
        <taxon>Embryophyta</taxon>
        <taxon>Tracheophyta</taxon>
        <taxon>Spermatophyta</taxon>
        <taxon>Magnoliopsida</taxon>
        <taxon>eudicotyledons</taxon>
        <taxon>Gunneridae</taxon>
        <taxon>Pentapetalae</taxon>
        <taxon>asterids</taxon>
        <taxon>campanulids</taxon>
        <taxon>Apiales</taxon>
        <taxon>Apiaceae</taxon>
        <taxon>Apioideae</taxon>
        <taxon>apioid superclade</taxon>
        <taxon>Tordylieae</taxon>
        <taxon>Tordyliinae</taxon>
        <taxon>Heracleum</taxon>
    </lineage>
</organism>
<dbReference type="PROSITE" id="PS51186">
    <property type="entry name" value="GNAT"/>
    <property type="match status" value="1"/>
</dbReference>
<evidence type="ECO:0000256" key="4">
    <source>
        <dbReference type="ARBA" id="ARBA00022833"/>
    </source>
</evidence>
<dbReference type="InterPro" id="IPR008395">
    <property type="entry name" value="Agenet-like_dom"/>
</dbReference>
<dbReference type="InterPro" id="IPR056511">
    <property type="entry name" value="IDM1_C"/>
</dbReference>
<dbReference type="PANTHER" id="PTHR46309">
    <property type="entry name" value="PHD FINGER PROTEIN 12"/>
    <property type="match status" value="1"/>
</dbReference>
<evidence type="ECO:0000256" key="1">
    <source>
        <dbReference type="ARBA" id="ARBA00004123"/>
    </source>
</evidence>
<dbReference type="InterPro" id="IPR054292">
    <property type="entry name" value="DUF7028"/>
</dbReference>
<gene>
    <name evidence="9" type="ORF">POM88_030131</name>
</gene>
<evidence type="ECO:0000313" key="10">
    <source>
        <dbReference type="Proteomes" id="UP001237642"/>
    </source>
</evidence>
<dbReference type="Pfam" id="PF05641">
    <property type="entry name" value="Agenet"/>
    <property type="match status" value="1"/>
</dbReference>
<evidence type="ECO:0000256" key="6">
    <source>
        <dbReference type="PROSITE-ProRule" id="PRU00146"/>
    </source>
</evidence>
<dbReference type="InterPro" id="IPR019787">
    <property type="entry name" value="Znf_PHD-finger"/>
</dbReference>
<feature type="domain" description="PHD-type" evidence="7">
    <location>
        <begin position="912"/>
        <end position="957"/>
    </location>
</feature>
<evidence type="ECO:0000256" key="3">
    <source>
        <dbReference type="ARBA" id="ARBA00022771"/>
    </source>
</evidence>
<protein>
    <recommendedName>
        <fullName evidence="11">PHD finger transcription factor</fullName>
    </recommendedName>
</protein>
<dbReference type="SUPFAM" id="SSF57903">
    <property type="entry name" value="FYVE/PHD zinc finger"/>
    <property type="match status" value="1"/>
</dbReference>
<dbReference type="InterPro" id="IPR011011">
    <property type="entry name" value="Znf_FYVE_PHD"/>
</dbReference>
<dbReference type="InterPro" id="IPR001965">
    <property type="entry name" value="Znf_PHD"/>
</dbReference>
<keyword evidence="4" id="KW-0862">Zinc</keyword>
<dbReference type="GO" id="GO:0016747">
    <property type="term" value="F:acyltransferase activity, transferring groups other than amino-acyl groups"/>
    <property type="evidence" value="ECO:0007669"/>
    <property type="project" value="InterPro"/>
</dbReference>
<dbReference type="SMART" id="SM00743">
    <property type="entry name" value="Agenet"/>
    <property type="match status" value="2"/>
</dbReference>
<feature type="domain" description="N-acetyltransferase" evidence="8">
    <location>
        <begin position="1052"/>
        <end position="1216"/>
    </location>
</feature>
<proteinExistence type="predicted"/>
<comment type="caution">
    <text evidence="9">The sequence shown here is derived from an EMBL/GenBank/DDBJ whole genome shotgun (WGS) entry which is preliminary data.</text>
</comment>
<dbReference type="PROSITE" id="PS50016">
    <property type="entry name" value="ZF_PHD_2"/>
    <property type="match status" value="1"/>
</dbReference>
<dbReference type="PANTHER" id="PTHR46309:SF12">
    <property type="entry name" value="GB|AAC80581.1"/>
    <property type="match status" value="1"/>
</dbReference>
<dbReference type="InterPro" id="IPR032308">
    <property type="entry name" value="TDBD"/>
</dbReference>
<evidence type="ECO:0000313" key="9">
    <source>
        <dbReference type="EMBL" id="KAK1373938.1"/>
    </source>
</evidence>
<keyword evidence="3 6" id="KW-0863">Zinc-finger</keyword>
<keyword evidence="2" id="KW-0479">Metal-binding</keyword>
<dbReference type="GO" id="GO:0005634">
    <property type="term" value="C:nucleus"/>
    <property type="evidence" value="ECO:0007669"/>
    <property type="project" value="UniProtKB-SubCell"/>
</dbReference>
<reference evidence="9" key="1">
    <citation type="submission" date="2023-02" db="EMBL/GenBank/DDBJ databases">
        <title>Genome of toxic invasive species Heracleum sosnowskyi carries increased number of genes despite the absence of recent whole-genome duplications.</title>
        <authorList>
            <person name="Schelkunov M."/>
            <person name="Shtratnikova V."/>
            <person name="Makarenko M."/>
            <person name="Klepikova A."/>
            <person name="Omelchenko D."/>
            <person name="Novikova G."/>
            <person name="Obukhova E."/>
            <person name="Bogdanov V."/>
            <person name="Penin A."/>
            <person name="Logacheva M."/>
        </authorList>
    </citation>
    <scope>NUCLEOTIDE SEQUENCE</scope>
    <source>
        <strain evidence="9">Hsosn_3</strain>
        <tissue evidence="9">Leaf</tissue>
    </source>
</reference>
<dbReference type="EMBL" id="JAUIZM010000007">
    <property type="protein sequence ID" value="KAK1373938.1"/>
    <property type="molecule type" value="Genomic_DNA"/>
</dbReference>
<accession>A0AAD8MJ45</accession>
<dbReference type="InterPro" id="IPR042163">
    <property type="entry name" value="PHF12"/>
</dbReference>
<dbReference type="Gene3D" id="3.30.40.10">
    <property type="entry name" value="Zinc/RING finger domain, C3HC4 (zinc finger)"/>
    <property type="match status" value="2"/>
</dbReference>
<dbReference type="Proteomes" id="UP001237642">
    <property type="component" value="Unassembled WGS sequence"/>
</dbReference>
<evidence type="ECO:0000256" key="2">
    <source>
        <dbReference type="ARBA" id="ARBA00022723"/>
    </source>
</evidence>
<comment type="subcellular location">
    <subcellularLocation>
        <location evidence="1">Nucleus</location>
    </subcellularLocation>
</comment>
<sequence>MAFDTSGTGTKVTQRKLLEHQKVEVRSTEEGRQGSWHRGTVTTTENLARWVQYDHCLLDEDSSTKFVERVEVPSVVDGIVNNNKSLPNYRGWIRPLSPPCEFSKWFLHYGQCVDVYYLNAWWEGVIIDYQDGSTERNVFFPDIGDEMAVHMDNLRISQDWDEQTELWKPRGNWLFLELVEEIEKDWPILVSVKQIWYDVRARNGFDSLKEWTSCLSDIWRDLLLAVIVDNFKLFVKEFFLNLSSSGDMLHKCGQLMELDGSVLDGLLKNKKCFGNGFLDGYELMHIDERKKYCEPCEEINRDVLETFRKLERLEKMPLSRSVKSTDEEIACVDSQTMAIVHFMTGEMSKGNSCPNQEESFNTSLEVSMLTKHHVWIPAGPDIVPDPEYCPDAVDEYCRLFKSRHKRYHEVRFKVWKHLLFMGWKIEYRKDKKTNDTQRLRYIEPGSLGKSFISLFKVCEYLMTRVSKELSSCTDLKISKEKAQDNWVPLGLPEAEYNEDVVTEYINVSKCGRQPSEEHMINVLKHISFLGWKFECIKDKRRYRFSPPNDDGSGKKFRSIFEVCQHLKKSSSATVSWFPGNVRNGLSYVSDATLSPTEHSQECRSVLVGPSPDDEFICEPEYCPQAVMNYYCFAIKEKGDPSKLDTDNILKDMQLKAKKHLSAVGWKIYHYRPTKKLRYKYSSPSGKLYYSLRSACKGYIDEEINVRKLAEVQLASEGRNSLLVRKNVRKEFHCKLEKERKSSALHLASLSSSSVTKEIKSKKIQAIKSKDDFSSAVSVSDRVLRSSKIAREVVATSSSHRNPRTILSWLIDNNVVLHGEEVQYRIGKDNKTMAEGRVSCDGIRCSCCQETFTLRNFEVHANSTCNQPSANLFLENDRSLLECQIELRRHLNARGSTRGLLEVKGKKNDNKTDCICSVCHFGGNLILCDGCPSSFHKRCVGLKGVPTGNWFCPSCCCKVCGRNKYNGNIEVFTDSSVINCDQCAHQYHIGCLRMKGLVLESYRKGYWFCNRNCEQISFGLQKRLGKPVQLGIDNLTWTLLKNTEPDKCCRDQSDIEDSMEIYSKLNVALDVMHECFEPVKEPRTRRDLVEDIIFNRWSKLQRLNFRGFYTVLLEKNDELITAATIRVHGEKVAEIPLVATRFLYRRRGMCRVLMNELEKVLVELGVERLILPAAPSVLNTWISSFGFSRMSPSERLKFLDYTFLNFQGTTLCQKLLSMTTGIKSLPLSLDKQHSDVISGDDITDFEGSSGVSEILQTDRVQDNRAVGPTPINLGGGVFGADKVGSDHLVSQPTGFEYQPSQNIEIGLESSGQQSDYKINKNDRNGQIICYKRRRILKPVGAEGERSYRE</sequence>
<keyword evidence="5" id="KW-0539">Nucleus</keyword>
<dbReference type="Gene3D" id="3.40.630.30">
    <property type="match status" value="1"/>
</dbReference>
<dbReference type="Pfam" id="PF23209">
    <property type="entry name" value="IDM1_C"/>
    <property type="match status" value="1"/>
</dbReference>
<evidence type="ECO:0000259" key="7">
    <source>
        <dbReference type="PROSITE" id="PS50016"/>
    </source>
</evidence>
<dbReference type="Pfam" id="PF00628">
    <property type="entry name" value="PHD"/>
    <property type="match status" value="1"/>
</dbReference>
<dbReference type="InterPro" id="IPR000182">
    <property type="entry name" value="GNAT_dom"/>
</dbReference>
<keyword evidence="10" id="KW-1185">Reference proteome</keyword>
<reference evidence="9" key="2">
    <citation type="submission" date="2023-05" db="EMBL/GenBank/DDBJ databases">
        <authorList>
            <person name="Schelkunov M.I."/>
        </authorList>
    </citation>
    <scope>NUCLEOTIDE SEQUENCE</scope>
    <source>
        <strain evidence="9">Hsosn_3</strain>
        <tissue evidence="9">Leaf</tissue>
    </source>
</reference>
<name>A0AAD8MJ45_9APIA</name>